<comment type="cofactor">
    <cofactor evidence="2">
        <name>Mg(2+)</name>
        <dbReference type="ChEBI" id="CHEBI:18420"/>
    </cofactor>
</comment>
<accession>A0A067N5N0</accession>
<comment type="cofactor">
    <cofactor evidence="1">
        <name>Mn(2+)</name>
        <dbReference type="ChEBI" id="CHEBI:29035"/>
    </cofactor>
</comment>
<evidence type="ECO:0000259" key="7">
    <source>
        <dbReference type="PROSITE" id="PS51462"/>
    </source>
</evidence>
<dbReference type="Pfam" id="PF00293">
    <property type="entry name" value="NUDIX"/>
    <property type="match status" value="1"/>
</dbReference>
<dbReference type="FunCoup" id="A0A067N5N0">
    <property type="interactions" value="16"/>
</dbReference>
<name>A0A067N5N0_BOTB1</name>
<dbReference type="CDD" id="cd03426">
    <property type="entry name" value="NUDIX_CoAse_Nudt7"/>
    <property type="match status" value="1"/>
</dbReference>
<dbReference type="STRING" id="930990.A0A067N5N0"/>
<dbReference type="AlphaFoldDB" id="A0A067N5N0"/>
<evidence type="ECO:0000256" key="4">
    <source>
        <dbReference type="ARBA" id="ARBA00022801"/>
    </source>
</evidence>
<dbReference type="HOGENOM" id="CLU_076940_0_0_1"/>
<proteinExistence type="predicted"/>
<evidence type="ECO:0000313" key="8">
    <source>
        <dbReference type="EMBL" id="KDQ19091.1"/>
    </source>
</evidence>
<dbReference type="GO" id="GO:0046872">
    <property type="term" value="F:metal ion binding"/>
    <property type="evidence" value="ECO:0007669"/>
    <property type="project" value="UniProtKB-KW"/>
</dbReference>
<evidence type="ECO:0000256" key="1">
    <source>
        <dbReference type="ARBA" id="ARBA00001936"/>
    </source>
</evidence>
<dbReference type="PANTHER" id="PTHR12992:SF11">
    <property type="entry name" value="MITOCHONDRIAL COENZYME A DIPHOSPHATASE NUDT8"/>
    <property type="match status" value="1"/>
</dbReference>
<evidence type="ECO:0000313" key="9">
    <source>
        <dbReference type="Proteomes" id="UP000027195"/>
    </source>
</evidence>
<protein>
    <recommendedName>
        <fullName evidence="7">Nudix hydrolase domain-containing protein</fullName>
    </recommendedName>
</protein>
<keyword evidence="3" id="KW-0479">Metal-binding</keyword>
<dbReference type="InterPro" id="IPR000086">
    <property type="entry name" value="NUDIX_hydrolase_dom"/>
</dbReference>
<dbReference type="Proteomes" id="UP000027195">
    <property type="component" value="Unassembled WGS sequence"/>
</dbReference>
<organism evidence="8 9">
    <name type="scientific">Botryobasidium botryosum (strain FD-172 SS1)</name>
    <dbReference type="NCBI Taxonomy" id="930990"/>
    <lineage>
        <taxon>Eukaryota</taxon>
        <taxon>Fungi</taxon>
        <taxon>Dikarya</taxon>
        <taxon>Basidiomycota</taxon>
        <taxon>Agaricomycotina</taxon>
        <taxon>Agaricomycetes</taxon>
        <taxon>Cantharellales</taxon>
        <taxon>Botryobasidiaceae</taxon>
        <taxon>Botryobasidium</taxon>
    </lineage>
</organism>
<evidence type="ECO:0000256" key="3">
    <source>
        <dbReference type="ARBA" id="ARBA00022723"/>
    </source>
</evidence>
<keyword evidence="4" id="KW-0378">Hydrolase</keyword>
<evidence type="ECO:0000256" key="2">
    <source>
        <dbReference type="ARBA" id="ARBA00001946"/>
    </source>
</evidence>
<evidence type="ECO:0000256" key="6">
    <source>
        <dbReference type="ARBA" id="ARBA00023211"/>
    </source>
</evidence>
<keyword evidence="6" id="KW-0464">Manganese</keyword>
<dbReference type="SUPFAM" id="SSF55811">
    <property type="entry name" value="Nudix"/>
    <property type="match status" value="1"/>
</dbReference>
<dbReference type="InterPro" id="IPR045121">
    <property type="entry name" value="CoAse"/>
</dbReference>
<reference evidence="9" key="1">
    <citation type="journal article" date="2014" name="Proc. Natl. Acad. Sci. U.S.A.">
        <title>Extensive sampling of basidiomycete genomes demonstrates inadequacy of the white-rot/brown-rot paradigm for wood decay fungi.</title>
        <authorList>
            <person name="Riley R."/>
            <person name="Salamov A.A."/>
            <person name="Brown D.W."/>
            <person name="Nagy L.G."/>
            <person name="Floudas D."/>
            <person name="Held B.W."/>
            <person name="Levasseur A."/>
            <person name="Lombard V."/>
            <person name="Morin E."/>
            <person name="Otillar R."/>
            <person name="Lindquist E.A."/>
            <person name="Sun H."/>
            <person name="LaButti K.M."/>
            <person name="Schmutz J."/>
            <person name="Jabbour D."/>
            <person name="Luo H."/>
            <person name="Baker S.E."/>
            <person name="Pisabarro A.G."/>
            <person name="Walton J.D."/>
            <person name="Blanchette R.A."/>
            <person name="Henrissat B."/>
            <person name="Martin F."/>
            <person name="Cullen D."/>
            <person name="Hibbett D.S."/>
            <person name="Grigoriev I.V."/>
        </authorList>
    </citation>
    <scope>NUCLEOTIDE SEQUENCE [LARGE SCALE GENOMIC DNA]</scope>
    <source>
        <strain evidence="9">FD-172 SS1</strain>
    </source>
</reference>
<dbReference type="GO" id="GO:0010945">
    <property type="term" value="F:coenzyme A diphosphatase activity"/>
    <property type="evidence" value="ECO:0007669"/>
    <property type="project" value="InterPro"/>
</dbReference>
<gene>
    <name evidence="8" type="ORF">BOTBODRAFT_483653</name>
</gene>
<dbReference type="PANTHER" id="PTHR12992">
    <property type="entry name" value="NUDIX HYDROLASE"/>
    <property type="match status" value="1"/>
</dbReference>
<sequence length="288" mass="31224">MSTTSSRLLRGLSTASNSINAPYPRTTSPHLSLTDPFTATSLASIRNVLKAKQASIPELASEIESFASTGGARVGAPLRKKAAVLVPLCNVDGVPGILLEVRGKLRHHSGEVRSSRARSFPGGKVDDTDPSELHAALRETHEELGVLPEQVEILGQLGPVLRSLSGLYVHPYVGFIHPPSSIPSPPTNLPSITSLPSLQLSTLTPSPVEVFHVFHLPLSYLVDPSRLRRDVLPHRPPYWAVNVTDKLQDGTAGVDDRLRSDDTSEPGLEVWGLTAAYLNIFMKWLEVY</sequence>
<dbReference type="InParanoid" id="A0A067N5N0"/>
<dbReference type="OrthoDB" id="206213at2759"/>
<dbReference type="InterPro" id="IPR015797">
    <property type="entry name" value="NUDIX_hydrolase-like_dom_sf"/>
</dbReference>
<dbReference type="EMBL" id="KL198020">
    <property type="protein sequence ID" value="KDQ19091.1"/>
    <property type="molecule type" value="Genomic_DNA"/>
</dbReference>
<feature type="domain" description="Nudix hydrolase" evidence="7">
    <location>
        <begin position="79"/>
        <end position="241"/>
    </location>
</feature>
<keyword evidence="9" id="KW-1185">Reference proteome</keyword>
<dbReference type="Gene3D" id="3.90.79.10">
    <property type="entry name" value="Nucleoside Triphosphate Pyrophosphohydrolase"/>
    <property type="match status" value="1"/>
</dbReference>
<keyword evidence="5" id="KW-0460">Magnesium</keyword>
<dbReference type="PROSITE" id="PS51462">
    <property type="entry name" value="NUDIX"/>
    <property type="match status" value="1"/>
</dbReference>
<evidence type="ECO:0000256" key="5">
    <source>
        <dbReference type="ARBA" id="ARBA00022842"/>
    </source>
</evidence>